<accession>A0A1Y2CFT8</accession>
<gene>
    <name evidence="3" type="ORF">BCR33DRAFT_784058</name>
</gene>
<comment type="caution">
    <text evidence="3">The sequence shown here is derived from an EMBL/GenBank/DDBJ whole genome shotgun (WGS) entry which is preliminary data.</text>
</comment>
<evidence type="ECO:0000256" key="2">
    <source>
        <dbReference type="SAM" id="Phobius"/>
    </source>
</evidence>
<sequence>MSVFNSIELISTAKLSATSTNPNGSDCYGGSCDINQVKQIAANDQNNHLTNWQSALDPSCADQSVSADWYSAQATKLSAATQSSTVSKEVKHRPPNPETRLTPTTILRSIKSKPVKGGPKQVVYTQKTATAIYPATDYVHLHPLTMEAFKWNGISLQVHGNTTPGSDKGLSVGAIIGIVIAALLVGAIGAICVVRQRNLAKRERTRRFTGEGNEWNGLLHE</sequence>
<keyword evidence="2" id="KW-1133">Transmembrane helix</keyword>
<reference evidence="3 4" key="1">
    <citation type="submission" date="2016-07" db="EMBL/GenBank/DDBJ databases">
        <title>Pervasive Adenine N6-methylation of Active Genes in Fungi.</title>
        <authorList>
            <consortium name="DOE Joint Genome Institute"/>
            <person name="Mondo S.J."/>
            <person name="Dannebaum R.O."/>
            <person name="Kuo R.C."/>
            <person name="Labutti K."/>
            <person name="Haridas S."/>
            <person name="Kuo A."/>
            <person name="Salamov A."/>
            <person name="Ahrendt S.R."/>
            <person name="Lipzen A."/>
            <person name="Sullivan W."/>
            <person name="Andreopoulos W.B."/>
            <person name="Clum A."/>
            <person name="Lindquist E."/>
            <person name="Daum C."/>
            <person name="Ramamoorthy G.K."/>
            <person name="Gryganskyi A."/>
            <person name="Culley D."/>
            <person name="Magnuson J.K."/>
            <person name="James T.Y."/>
            <person name="O'Malley M.A."/>
            <person name="Stajich J.E."/>
            <person name="Spatafora J.W."/>
            <person name="Visel A."/>
            <person name="Grigoriev I.V."/>
        </authorList>
    </citation>
    <scope>NUCLEOTIDE SEQUENCE [LARGE SCALE GENOMIC DNA]</scope>
    <source>
        <strain evidence="3 4">JEL800</strain>
    </source>
</reference>
<protein>
    <submittedName>
        <fullName evidence="3">Uncharacterized protein</fullName>
    </submittedName>
</protein>
<dbReference type="AlphaFoldDB" id="A0A1Y2CFT8"/>
<keyword evidence="2" id="KW-0812">Transmembrane</keyword>
<proteinExistence type="predicted"/>
<dbReference type="Proteomes" id="UP000193642">
    <property type="component" value="Unassembled WGS sequence"/>
</dbReference>
<evidence type="ECO:0000313" key="3">
    <source>
        <dbReference type="EMBL" id="ORY45933.1"/>
    </source>
</evidence>
<keyword evidence="4" id="KW-1185">Reference proteome</keyword>
<evidence type="ECO:0000256" key="1">
    <source>
        <dbReference type="SAM" id="MobiDB-lite"/>
    </source>
</evidence>
<dbReference type="EMBL" id="MCGO01000018">
    <property type="protein sequence ID" value="ORY45933.1"/>
    <property type="molecule type" value="Genomic_DNA"/>
</dbReference>
<organism evidence="3 4">
    <name type="scientific">Rhizoclosmatium globosum</name>
    <dbReference type="NCBI Taxonomy" id="329046"/>
    <lineage>
        <taxon>Eukaryota</taxon>
        <taxon>Fungi</taxon>
        <taxon>Fungi incertae sedis</taxon>
        <taxon>Chytridiomycota</taxon>
        <taxon>Chytridiomycota incertae sedis</taxon>
        <taxon>Chytridiomycetes</taxon>
        <taxon>Chytridiales</taxon>
        <taxon>Chytriomycetaceae</taxon>
        <taxon>Rhizoclosmatium</taxon>
    </lineage>
</organism>
<dbReference type="OrthoDB" id="2129272at2759"/>
<name>A0A1Y2CFT8_9FUNG</name>
<keyword evidence="2" id="KW-0472">Membrane</keyword>
<evidence type="ECO:0000313" key="4">
    <source>
        <dbReference type="Proteomes" id="UP000193642"/>
    </source>
</evidence>
<feature type="region of interest" description="Disordered" evidence="1">
    <location>
        <begin position="81"/>
        <end position="101"/>
    </location>
</feature>
<feature type="transmembrane region" description="Helical" evidence="2">
    <location>
        <begin position="170"/>
        <end position="194"/>
    </location>
</feature>